<keyword evidence="1" id="KW-0614">Plasmid</keyword>
<dbReference type="EMBL" id="AP027733">
    <property type="protein sequence ID" value="BDZ52886.1"/>
    <property type="molecule type" value="Genomic_DNA"/>
</dbReference>
<accession>A0ABM8GWL4</accession>
<proteinExistence type="predicted"/>
<keyword evidence="2" id="KW-1185">Reference proteome</keyword>
<geneLocation type="plasmid" evidence="1 2">
    <name>pNBRC108728a</name>
</geneLocation>
<protein>
    <submittedName>
        <fullName evidence="1">Uncharacterized protein</fullName>
    </submittedName>
</protein>
<name>A0ABM8GWL4_9MICO</name>
<dbReference type="RefSeq" id="WP_286347169.1">
    <property type="nucleotide sequence ID" value="NZ_AP027733.1"/>
</dbReference>
<sequence length="128" mass="14027">MTEPKRTIVKPTRDHNGSRSLVGRIEVDPLVHISPSRADGGPGVGMAIHGFHLLGTRQVFVDGEHVGVAERYERSGRRMRDGHDVGGQGLPIEWRLVADDGRDFGNYAHRSLSTMLFESITILEGGSL</sequence>
<dbReference type="Proteomes" id="UP001321486">
    <property type="component" value="Plasmid pNBRC108728a"/>
</dbReference>
<organism evidence="1 2">
    <name type="scientific">Frondihabitans sucicola</name>
    <dbReference type="NCBI Taxonomy" id="1268041"/>
    <lineage>
        <taxon>Bacteria</taxon>
        <taxon>Bacillati</taxon>
        <taxon>Actinomycetota</taxon>
        <taxon>Actinomycetes</taxon>
        <taxon>Micrococcales</taxon>
        <taxon>Microbacteriaceae</taxon>
        <taxon>Frondihabitans</taxon>
    </lineage>
</organism>
<evidence type="ECO:0000313" key="2">
    <source>
        <dbReference type="Proteomes" id="UP001321486"/>
    </source>
</evidence>
<gene>
    <name evidence="1" type="ORF">GCM10025867_51270</name>
</gene>
<reference evidence="2" key="1">
    <citation type="journal article" date="2019" name="Int. J. Syst. Evol. Microbiol.">
        <title>The Global Catalogue of Microorganisms (GCM) 10K type strain sequencing project: providing services to taxonomists for standard genome sequencing and annotation.</title>
        <authorList>
            <consortium name="The Broad Institute Genomics Platform"/>
            <consortium name="The Broad Institute Genome Sequencing Center for Infectious Disease"/>
            <person name="Wu L."/>
            <person name="Ma J."/>
        </authorList>
    </citation>
    <scope>NUCLEOTIDE SEQUENCE [LARGE SCALE GENOMIC DNA]</scope>
    <source>
        <strain evidence="2">NBRC 108728</strain>
    </source>
</reference>
<evidence type="ECO:0000313" key="1">
    <source>
        <dbReference type="EMBL" id="BDZ52886.1"/>
    </source>
</evidence>